<reference evidence="1 2" key="1">
    <citation type="journal article" date="2021" name="Commun. Biol.">
        <title>Genomic insights into the host specific adaptation of the Pneumocystis genus.</title>
        <authorList>
            <person name="Cisse O.H."/>
            <person name="Ma L."/>
            <person name="Dekker J.P."/>
            <person name="Khil P.P."/>
            <person name="Youn J.-H."/>
            <person name="Brenchley J.M."/>
            <person name="Blair R."/>
            <person name="Pahar B."/>
            <person name="Chabe M."/>
            <person name="Van Rompay K.K.A."/>
            <person name="Keesler R."/>
            <person name="Sukura A."/>
            <person name="Hirsch V."/>
            <person name="Kutty G."/>
            <person name="Liu Y."/>
            <person name="Peng L."/>
            <person name="Chen J."/>
            <person name="Song J."/>
            <person name="Weissenbacher-Lang C."/>
            <person name="Xu J."/>
            <person name="Upham N.S."/>
            <person name="Stajich J.E."/>
            <person name="Cuomo C.A."/>
            <person name="Cushion M.T."/>
            <person name="Kovacs J.A."/>
        </authorList>
    </citation>
    <scope>NUCLEOTIDE SEQUENCE [LARGE SCALE GENOMIC DNA]</scope>
    <source>
        <strain evidence="1 2">RABM</strain>
    </source>
</reference>
<dbReference type="EMBL" id="JABTEG010000009">
    <property type="protein sequence ID" value="KAG4304364.1"/>
    <property type="molecule type" value="Genomic_DNA"/>
</dbReference>
<organism evidence="1 2">
    <name type="scientific">Pneumocystis oryctolagi</name>
    <dbReference type="NCBI Taxonomy" id="42067"/>
    <lineage>
        <taxon>Eukaryota</taxon>
        <taxon>Fungi</taxon>
        <taxon>Dikarya</taxon>
        <taxon>Ascomycota</taxon>
        <taxon>Taphrinomycotina</taxon>
        <taxon>Pneumocystomycetes</taxon>
        <taxon>Pneumocystaceae</taxon>
        <taxon>Pneumocystis</taxon>
    </lineage>
</organism>
<comment type="caution">
    <text evidence="1">The sequence shown here is derived from an EMBL/GenBank/DDBJ whole genome shotgun (WGS) entry which is preliminary data.</text>
</comment>
<gene>
    <name evidence="1" type="ORF">PORY_002339</name>
</gene>
<dbReference type="Proteomes" id="UP000768646">
    <property type="component" value="Unassembled WGS sequence"/>
</dbReference>
<accession>A0ACB7CC12</accession>
<proteinExistence type="predicted"/>
<keyword evidence="2" id="KW-1185">Reference proteome</keyword>
<sequence length="160" mass="18782">MSSLTRTFKNARKIGLYAYAHQMQTIGDTKYGRVVGVDRLVFFAKKTYGNTYYENIQEAPKKDRTRWVDYRSSQYDASHVEPECLTRKNDFRHAWMRHMVDDPPSEDVSLKKDLSQDTNGYFSRKKPFQPNLTLSRSAYKPYSTVLPSFSAWTPVTKRKF</sequence>
<name>A0ACB7CC12_9ASCO</name>
<evidence type="ECO:0000313" key="2">
    <source>
        <dbReference type="Proteomes" id="UP000768646"/>
    </source>
</evidence>
<protein>
    <submittedName>
        <fullName evidence="1">Uncharacterized protein</fullName>
    </submittedName>
</protein>
<evidence type="ECO:0000313" key="1">
    <source>
        <dbReference type="EMBL" id="KAG4304364.1"/>
    </source>
</evidence>